<proteinExistence type="predicted"/>
<evidence type="ECO:0000313" key="1">
    <source>
        <dbReference type="EMBL" id="JAI48499.1"/>
    </source>
</evidence>
<reference evidence="1" key="1">
    <citation type="submission" date="2015-06" db="EMBL/GenBank/DDBJ databases">
        <authorList>
            <person name="Hoefler B.C."/>
            <person name="Straight P.D."/>
        </authorList>
    </citation>
    <scope>NUCLEOTIDE SEQUENCE</scope>
</reference>
<dbReference type="OrthoDB" id="10251574at2759"/>
<dbReference type="FunFam" id="1.10.10.10:FF:000597">
    <property type="entry name" value="DNA helicase"/>
    <property type="match status" value="1"/>
</dbReference>
<dbReference type="InterPro" id="IPR036388">
    <property type="entry name" value="WH-like_DNA-bd_sf"/>
</dbReference>
<accession>A0A0K8WBS2</accession>
<gene>
    <name evidence="1" type="primary">dpa_0</name>
    <name evidence="1" type="ORF">c0_g1_i2</name>
</gene>
<protein>
    <submittedName>
        <fullName evidence="1">DNA replication licensing factor MCM4</fullName>
    </submittedName>
</protein>
<dbReference type="Gene3D" id="1.10.10.10">
    <property type="entry name" value="Winged helix-like DNA-binding domain superfamily/Winged helix DNA-binding domain"/>
    <property type="match status" value="1"/>
</dbReference>
<dbReference type="Pfam" id="PF21128">
    <property type="entry name" value="WHD_MCM4"/>
    <property type="match status" value="1"/>
</dbReference>
<organism evidence="1">
    <name type="scientific">Bactrocera latifrons</name>
    <name type="common">Malaysian fruit fly</name>
    <name type="synonym">Chaetodacus latifrons</name>
    <dbReference type="NCBI Taxonomy" id="174628"/>
    <lineage>
        <taxon>Eukaryota</taxon>
        <taxon>Metazoa</taxon>
        <taxon>Ecdysozoa</taxon>
        <taxon>Arthropoda</taxon>
        <taxon>Hexapoda</taxon>
        <taxon>Insecta</taxon>
        <taxon>Pterygota</taxon>
        <taxon>Neoptera</taxon>
        <taxon>Endopterygota</taxon>
        <taxon>Diptera</taxon>
        <taxon>Brachycera</taxon>
        <taxon>Muscomorpha</taxon>
        <taxon>Tephritoidea</taxon>
        <taxon>Tephritidae</taxon>
        <taxon>Bactrocera</taxon>
        <taxon>Bactrocera</taxon>
    </lineage>
</organism>
<sequence>MILLTRLHREALKQSATDPLSGKIDVGILTTGLSTAARKKRADLVLAIKENLKKKGKVPTVPYQKLFKEVKDASQILITREQFEDALKEIQDEGAIVVMGKNTIRIC</sequence>
<name>A0A0K8WBS2_BACLA</name>
<dbReference type="EMBL" id="GDHF01003815">
    <property type="protein sequence ID" value="JAI48499.1"/>
    <property type="molecule type" value="Transcribed_RNA"/>
</dbReference>
<dbReference type="AlphaFoldDB" id="A0A0K8WBS2"/>